<accession>A0ABY4I308</accession>
<dbReference type="RefSeq" id="WP_247811793.1">
    <property type="nucleotide sequence ID" value="NZ_CP095855.1"/>
</dbReference>
<evidence type="ECO:0000313" key="1">
    <source>
        <dbReference type="EMBL" id="UPK69503.1"/>
    </source>
</evidence>
<protein>
    <recommendedName>
        <fullName evidence="3">General stress protein CsbD</fullName>
    </recommendedName>
</protein>
<name>A0ABY4I308_CHIFI</name>
<dbReference type="InterPro" id="IPR036629">
    <property type="entry name" value="YjbJ_sf"/>
</dbReference>
<dbReference type="EMBL" id="CP095855">
    <property type="protein sequence ID" value="UPK69503.1"/>
    <property type="molecule type" value="Genomic_DNA"/>
</dbReference>
<dbReference type="Proteomes" id="UP000830198">
    <property type="component" value="Chromosome"/>
</dbReference>
<sequence length="77" mass="9043">MTNNYATMNIRGYQWPVLKKLLRQRFSELSDEDLVFEAGKETELYTRIERKTGKSQEDVALIIKGMQQAYLQQTTLL</sequence>
<reference evidence="1 2" key="1">
    <citation type="submission" date="2022-04" db="EMBL/GenBank/DDBJ databases">
        <title>The arsenic-methylating capacity of Chitinophaga filiformis YT5 during chitin decomposition.</title>
        <authorList>
            <person name="Chen G."/>
            <person name="Liang Y."/>
        </authorList>
    </citation>
    <scope>NUCLEOTIDE SEQUENCE [LARGE SCALE GENOMIC DNA]</scope>
    <source>
        <strain evidence="1 2">YT5</strain>
    </source>
</reference>
<keyword evidence="2" id="KW-1185">Reference proteome</keyword>
<evidence type="ECO:0000313" key="2">
    <source>
        <dbReference type="Proteomes" id="UP000830198"/>
    </source>
</evidence>
<dbReference type="Gene3D" id="1.10.1470.10">
    <property type="entry name" value="YjbJ"/>
    <property type="match status" value="1"/>
</dbReference>
<gene>
    <name evidence="1" type="ORF">MYF79_31565</name>
</gene>
<evidence type="ECO:0008006" key="3">
    <source>
        <dbReference type="Google" id="ProtNLM"/>
    </source>
</evidence>
<organism evidence="1 2">
    <name type="scientific">Chitinophaga filiformis</name>
    <name type="common">Myxococcus filiformis</name>
    <name type="synonym">Flexibacter filiformis</name>
    <dbReference type="NCBI Taxonomy" id="104663"/>
    <lineage>
        <taxon>Bacteria</taxon>
        <taxon>Pseudomonadati</taxon>
        <taxon>Bacteroidota</taxon>
        <taxon>Chitinophagia</taxon>
        <taxon>Chitinophagales</taxon>
        <taxon>Chitinophagaceae</taxon>
        <taxon>Chitinophaga</taxon>
    </lineage>
</organism>
<proteinExistence type="predicted"/>